<dbReference type="Gene3D" id="3.40.1440.10">
    <property type="entry name" value="GIY-YIG endonuclease"/>
    <property type="match status" value="1"/>
</dbReference>
<organism evidence="1 2">
    <name type="scientific">Hymenobacter lapidiphilus</name>
    <dbReference type="NCBI Taxonomy" id="2608003"/>
    <lineage>
        <taxon>Bacteria</taxon>
        <taxon>Pseudomonadati</taxon>
        <taxon>Bacteroidota</taxon>
        <taxon>Cytophagia</taxon>
        <taxon>Cytophagales</taxon>
        <taxon>Hymenobacteraceae</taxon>
        <taxon>Hymenobacter</taxon>
    </lineage>
</organism>
<dbReference type="InterPro" id="IPR035901">
    <property type="entry name" value="GIY-YIG_endonuc_sf"/>
</dbReference>
<sequence length="55" mass="6583">MYFEHFQEINQAIAREKEIKGWTRNKKNPLIEQLNPHWESMAPTTWQDDATLPTV</sequence>
<dbReference type="Proteomes" id="UP000565521">
    <property type="component" value="Unassembled WGS sequence"/>
</dbReference>
<protein>
    <recommendedName>
        <fullName evidence="3">GIY-YIG nuclease family protein</fullName>
    </recommendedName>
</protein>
<accession>A0A7Y7PRD8</accession>
<evidence type="ECO:0000313" key="2">
    <source>
        <dbReference type="Proteomes" id="UP000565521"/>
    </source>
</evidence>
<keyword evidence="2" id="KW-1185">Reference proteome</keyword>
<proteinExistence type="predicted"/>
<dbReference type="EMBL" id="JABKAU010000029">
    <property type="protein sequence ID" value="NVO32449.1"/>
    <property type="molecule type" value="Genomic_DNA"/>
</dbReference>
<evidence type="ECO:0000313" key="1">
    <source>
        <dbReference type="EMBL" id="NVO32449.1"/>
    </source>
</evidence>
<dbReference type="AlphaFoldDB" id="A0A7Y7PRD8"/>
<evidence type="ECO:0008006" key="3">
    <source>
        <dbReference type="Google" id="ProtNLM"/>
    </source>
</evidence>
<comment type="caution">
    <text evidence="1">The sequence shown here is derived from an EMBL/GenBank/DDBJ whole genome shotgun (WGS) entry which is preliminary data.</text>
</comment>
<name>A0A7Y7PRD8_9BACT</name>
<reference evidence="1 2" key="1">
    <citation type="submission" date="2020-05" db="EMBL/GenBank/DDBJ databases">
        <title>Hymenobacter terrestris sp. nov. and Hymenobacter lapidiphilus sp. nov., isolated from regoliths in Antarctica.</title>
        <authorList>
            <person name="Sedlacek I."/>
            <person name="Pantucek R."/>
            <person name="Zeman M."/>
            <person name="Holochova P."/>
            <person name="Kralova S."/>
            <person name="Stankova E."/>
            <person name="Sedo O."/>
            <person name="Micenkova L."/>
            <person name="Svec P."/>
            <person name="Gupta V."/>
            <person name="Sood U."/>
            <person name="Korpole U.S."/>
            <person name="Lal R."/>
        </authorList>
    </citation>
    <scope>NUCLEOTIDE SEQUENCE [LARGE SCALE GENOMIC DNA]</scope>
    <source>
        <strain evidence="1 2">P5342</strain>
    </source>
</reference>
<gene>
    <name evidence="1" type="ORF">HW554_14635</name>
</gene>
<dbReference type="RefSeq" id="WP_176909317.1">
    <property type="nucleotide sequence ID" value="NZ_JABKAU010000029.1"/>
</dbReference>